<dbReference type="PANTHER" id="PTHR24251">
    <property type="entry name" value="OVOCHYMASE-RELATED"/>
    <property type="match status" value="1"/>
</dbReference>
<feature type="domain" description="CUB" evidence="4">
    <location>
        <begin position="281"/>
        <end position="341"/>
    </location>
</feature>
<dbReference type="InterPro" id="IPR002172">
    <property type="entry name" value="LDrepeatLR_classA_rpt"/>
</dbReference>
<evidence type="ECO:0000313" key="7">
    <source>
        <dbReference type="WBParaSite" id="Pan_g1232.t1"/>
    </source>
</evidence>
<sequence>MSHHICVNLDQFRCNDNSQCVPSSVVCDGFKDCPDLSDEDPNLCPSERTTKKLRALTAPFGVISILASQCRATFAAKCEWEIVQSPGALIRLNFFSLNLDPGDELHIEGRSTGIRLVLDESSHQTHLIPDNKLVITYRPKQNVLQTGNDNLRGFHLQYMTEDDSTCVGRFDSWNGTFSVPLQLYNSKRYRPGLECKWKIVKNVTDLLAAHIYSYGLAEGDTLKIYEGNEKNETAMTIGHYDFKNAPPTAFASHWEILTFEFTSKNQSSGDIGFTIDFQQSCMNVLLEESFGRIQSPSFSNPDQRREFHCSWQINVPCSDNSCGITFFFDHLNLTNKDHISISSNSDDVFIDASHLPLLSHRISEPQATLLMYGSTPYFAADISYSIDCIEPKLSEHVIAQYETSERAYRSKVNYYCTASPNVLSKTATCDEGGQWTEMPPQCSCE</sequence>
<dbReference type="CDD" id="cd00033">
    <property type="entry name" value="CCP"/>
    <property type="match status" value="1"/>
</dbReference>
<dbReference type="SUPFAM" id="SSF57424">
    <property type="entry name" value="LDL receptor-like module"/>
    <property type="match status" value="1"/>
</dbReference>
<dbReference type="Gene3D" id="2.10.70.10">
    <property type="entry name" value="Complement Module, domain 1"/>
    <property type="match status" value="1"/>
</dbReference>
<dbReference type="PROSITE" id="PS01209">
    <property type="entry name" value="LDLRA_1"/>
    <property type="match status" value="1"/>
</dbReference>
<dbReference type="SMART" id="SM00192">
    <property type="entry name" value="LDLa"/>
    <property type="match status" value="1"/>
</dbReference>
<evidence type="ECO:0000256" key="3">
    <source>
        <dbReference type="PROSITE-ProRule" id="PRU00302"/>
    </source>
</evidence>
<organism evidence="6 7">
    <name type="scientific">Panagrellus redivivus</name>
    <name type="common">Microworm</name>
    <dbReference type="NCBI Taxonomy" id="6233"/>
    <lineage>
        <taxon>Eukaryota</taxon>
        <taxon>Metazoa</taxon>
        <taxon>Ecdysozoa</taxon>
        <taxon>Nematoda</taxon>
        <taxon>Chromadorea</taxon>
        <taxon>Rhabditida</taxon>
        <taxon>Tylenchina</taxon>
        <taxon>Panagrolaimomorpha</taxon>
        <taxon>Panagrolaimoidea</taxon>
        <taxon>Panagrolaimidae</taxon>
        <taxon>Panagrellus</taxon>
    </lineage>
</organism>
<dbReference type="WBParaSite" id="Pan_g1232.t1">
    <property type="protein sequence ID" value="Pan_g1232.t1"/>
    <property type="gene ID" value="Pan_g1232"/>
</dbReference>
<feature type="domain" description="CUB" evidence="4">
    <location>
        <begin position="166"/>
        <end position="280"/>
    </location>
</feature>
<keyword evidence="6" id="KW-1185">Reference proteome</keyword>
<dbReference type="Gene3D" id="2.60.120.290">
    <property type="entry name" value="Spermadhesin, CUB domain"/>
    <property type="match status" value="2"/>
</dbReference>
<dbReference type="Proteomes" id="UP000492821">
    <property type="component" value="Unassembled WGS sequence"/>
</dbReference>
<keyword evidence="1" id="KW-0677">Repeat</keyword>
<dbReference type="InterPro" id="IPR035914">
    <property type="entry name" value="Sperma_CUB_dom_sf"/>
</dbReference>
<dbReference type="PROSITE" id="PS50068">
    <property type="entry name" value="LDLRA_2"/>
    <property type="match status" value="1"/>
</dbReference>
<dbReference type="InterPro" id="IPR000436">
    <property type="entry name" value="Sushi_SCR_CCP_dom"/>
</dbReference>
<evidence type="ECO:0000259" key="5">
    <source>
        <dbReference type="PROSITE" id="PS50923"/>
    </source>
</evidence>
<comment type="caution">
    <text evidence="3">Lacks conserved residue(s) required for the propagation of feature annotation.</text>
</comment>
<accession>A0A7E4USP6</accession>
<proteinExistence type="predicted"/>
<dbReference type="InterPro" id="IPR023415">
    <property type="entry name" value="LDLR_class-A_CS"/>
</dbReference>
<evidence type="ECO:0000256" key="1">
    <source>
        <dbReference type="ARBA" id="ARBA00022737"/>
    </source>
</evidence>
<dbReference type="Gene3D" id="2.40.128.620">
    <property type="match status" value="1"/>
</dbReference>
<keyword evidence="2" id="KW-1015">Disulfide bond</keyword>
<feature type="domain" description="Sushi" evidence="5">
    <location>
        <begin position="386"/>
        <end position="444"/>
    </location>
</feature>
<dbReference type="InterPro" id="IPR035976">
    <property type="entry name" value="Sushi/SCR/CCP_sf"/>
</dbReference>
<name>A0A7E4USP6_PANRE</name>
<dbReference type="SUPFAM" id="SSF57535">
    <property type="entry name" value="Complement control module/SCR domain"/>
    <property type="match status" value="1"/>
</dbReference>
<keyword evidence="3" id="KW-0768">Sushi</keyword>
<evidence type="ECO:0000259" key="4">
    <source>
        <dbReference type="PROSITE" id="PS01180"/>
    </source>
</evidence>
<dbReference type="InterPro" id="IPR000859">
    <property type="entry name" value="CUB_dom"/>
</dbReference>
<reference evidence="7" key="2">
    <citation type="submission" date="2020-10" db="UniProtKB">
        <authorList>
            <consortium name="WormBaseParasite"/>
        </authorList>
    </citation>
    <scope>IDENTIFICATION</scope>
</reference>
<dbReference type="InterPro" id="IPR036055">
    <property type="entry name" value="LDL_receptor-like_sf"/>
</dbReference>
<evidence type="ECO:0000256" key="2">
    <source>
        <dbReference type="ARBA" id="ARBA00023157"/>
    </source>
</evidence>
<evidence type="ECO:0000313" key="6">
    <source>
        <dbReference type="Proteomes" id="UP000492821"/>
    </source>
</evidence>
<dbReference type="SUPFAM" id="SSF49854">
    <property type="entry name" value="Spermadhesin, CUB domain"/>
    <property type="match status" value="3"/>
</dbReference>
<dbReference type="PANTHER" id="PTHR24251:SF37">
    <property type="entry name" value="CUB DOMAIN-CONTAINING PROTEIN"/>
    <property type="match status" value="1"/>
</dbReference>
<reference evidence="6" key="1">
    <citation type="journal article" date="2013" name="Genetics">
        <title>The draft genome and transcriptome of Panagrellus redivivus are shaped by the harsh demands of a free-living lifestyle.</title>
        <authorList>
            <person name="Srinivasan J."/>
            <person name="Dillman A.R."/>
            <person name="Macchietto M.G."/>
            <person name="Heikkinen L."/>
            <person name="Lakso M."/>
            <person name="Fracchia K.M."/>
            <person name="Antoshechkin I."/>
            <person name="Mortazavi A."/>
            <person name="Wong G."/>
            <person name="Sternberg P.W."/>
        </authorList>
    </citation>
    <scope>NUCLEOTIDE SEQUENCE [LARGE SCALE GENOMIC DNA]</scope>
    <source>
        <strain evidence="6">MT8872</strain>
    </source>
</reference>
<dbReference type="AlphaFoldDB" id="A0A7E4USP6"/>
<protein>
    <submittedName>
        <fullName evidence="7">CUB domain-containing protein</fullName>
    </submittedName>
</protein>
<dbReference type="PROSITE" id="PS01180">
    <property type="entry name" value="CUB"/>
    <property type="match status" value="2"/>
</dbReference>
<dbReference type="CDD" id="cd00112">
    <property type="entry name" value="LDLa"/>
    <property type="match status" value="1"/>
</dbReference>
<dbReference type="PROSITE" id="PS50923">
    <property type="entry name" value="SUSHI"/>
    <property type="match status" value="1"/>
</dbReference>
<dbReference type="Pfam" id="PF00057">
    <property type="entry name" value="Ldl_recept_a"/>
    <property type="match status" value="1"/>
</dbReference>